<feature type="coiled-coil region" evidence="4">
    <location>
        <begin position="619"/>
        <end position="646"/>
    </location>
</feature>
<dbReference type="AlphaFoldDB" id="A0A135U0K4"/>
<evidence type="ECO:0000259" key="7">
    <source>
        <dbReference type="PROSITE" id="PS51294"/>
    </source>
</evidence>
<feature type="region of interest" description="Disordered" evidence="5">
    <location>
        <begin position="923"/>
        <end position="1209"/>
    </location>
</feature>
<dbReference type="Proteomes" id="UP000070121">
    <property type="component" value="Unassembled WGS sequence"/>
</dbReference>
<dbReference type="CDD" id="cd00167">
    <property type="entry name" value="SANT"/>
    <property type="match status" value="1"/>
</dbReference>
<evidence type="ECO:0000256" key="4">
    <source>
        <dbReference type="SAM" id="Coils"/>
    </source>
</evidence>
<accession>A0A135U0K4</accession>
<organism evidence="8 9">
    <name type="scientific">Colletotrichum salicis</name>
    <dbReference type="NCBI Taxonomy" id="1209931"/>
    <lineage>
        <taxon>Eukaryota</taxon>
        <taxon>Fungi</taxon>
        <taxon>Dikarya</taxon>
        <taxon>Ascomycota</taxon>
        <taxon>Pezizomycotina</taxon>
        <taxon>Sordariomycetes</taxon>
        <taxon>Hypocreomycetidae</taxon>
        <taxon>Glomerellales</taxon>
        <taxon>Glomerellaceae</taxon>
        <taxon>Colletotrichum</taxon>
        <taxon>Colletotrichum acutatum species complex</taxon>
    </lineage>
</organism>
<feature type="compositionally biased region" description="Basic residues" evidence="5">
    <location>
        <begin position="1199"/>
        <end position="1209"/>
    </location>
</feature>
<reference evidence="8 9" key="1">
    <citation type="submission" date="2014-02" db="EMBL/GenBank/DDBJ databases">
        <title>The genome sequence of Colletotrichum salicis CBS 607.94.</title>
        <authorList>
            <person name="Baroncelli R."/>
            <person name="Thon M.R."/>
        </authorList>
    </citation>
    <scope>NUCLEOTIDE SEQUENCE [LARGE SCALE GENOMIC DNA]</scope>
    <source>
        <strain evidence="8 9">CBS 607.94</strain>
    </source>
</reference>
<dbReference type="PROSITE" id="PS51294">
    <property type="entry name" value="HTH_MYB"/>
    <property type="match status" value="1"/>
</dbReference>
<feature type="compositionally biased region" description="Basic and acidic residues" evidence="5">
    <location>
        <begin position="1090"/>
        <end position="1100"/>
    </location>
</feature>
<feature type="compositionally biased region" description="Basic and acidic residues" evidence="5">
    <location>
        <begin position="25"/>
        <end position="34"/>
    </location>
</feature>
<feature type="compositionally biased region" description="Acidic residues" evidence="5">
    <location>
        <begin position="327"/>
        <end position="346"/>
    </location>
</feature>
<dbReference type="Gene3D" id="1.10.10.60">
    <property type="entry name" value="Homeodomain-like"/>
    <property type="match status" value="2"/>
</dbReference>
<feature type="region of interest" description="Disordered" evidence="5">
    <location>
        <begin position="1"/>
        <end position="609"/>
    </location>
</feature>
<feature type="compositionally biased region" description="Polar residues" evidence="5">
    <location>
        <begin position="278"/>
        <end position="289"/>
    </location>
</feature>
<dbReference type="PANTHER" id="PTHR46380">
    <property type="entry name" value="CYCLIN-D-BINDING MYB-LIKE TRANSCRIPTION FACTOR 1"/>
    <property type="match status" value="1"/>
</dbReference>
<name>A0A135U0K4_9PEZI</name>
<dbReference type="GO" id="GO:0005634">
    <property type="term" value="C:nucleus"/>
    <property type="evidence" value="ECO:0007669"/>
    <property type="project" value="UniProtKB-SubCell"/>
</dbReference>
<protein>
    <submittedName>
        <fullName evidence="8">Myb-like DNA-binding domain-containing protein</fullName>
    </submittedName>
</protein>
<sequence>MFNSISRIFNRYTPTKNSSPGPARPQRDDSEDRIVPSTAPAEYPDGIDDRLLGRMANEDEDGLDDFNDYVDPFSSMVPFSTQAANDGGAADAAYESDEDNSVKKRGSKKSKKSSSKKDRSKKGKSKATDPEQSDADPSSSILSGQIGNSSDAVKADYNVSPPSQQKKKRKRASDDPSAPGALQTSGRKKRRKKKSRPSVENAEDVDMEDAQSEDVVPESPEGINIAQPIVHSPASEPDPLEIKYESQQSQLLGVPRPFFTQPSGTPVLPSPDDDASDDGQNGPASSPSVAAQRRRSMSRGSQISSLRQSLAKEAAAQPHDTTQAVESADEVMEEDVETASEEEESMEAAQRTSIIVAEPEDETFDQDSFDGDQDVDMDETANQPSPPEPVVEEDDDAQSDDGSLADGLPPSSQAPRESPTSTRSSSEEMEVAPTPQLPIKTFRDALRGSSKKLTTYSKKDAAVEDSATTPRATRRRNAQPDEGQPFDVGDLPSSAQKSTRSTASKKQRSKPDFFEKSTSAQETPECLEVAGSAAGAIQEAAEDQEPEVEEAPVKKPASTKKAKPQMKLKKPKQTAASSTPATVTPKPAKTKTPKKAAQPKGAPQGPPEFIAGQFSLEEMRKLREVVEKYRDENNLTQEEMNNLIQMKQRRKPCKTAIPYDSDKFLHLWNYICAALPDRRRQKTIDVARQNFHNFKARGGGWTAKEDVKLAMLYAKHGSCWTKIAEELGRYDKDVRDRYRNYVICGRTEGRTYWTEEEEKELVEHVITLLRRTDRSPSKIQEPYEPFINWQTVSELMGHKRSRLQCMRKFKSLNVELAPSDVLRSSRPASKVTWTLEKARKQIQEMTPEDKYELVRAILAGGASRDRLIKWTKLADLEFRRKWSKKTLQVLWYRLRQLVPDQKEKPVRDCARWLLEDAKASAPRGAKILSGGDDNYDTEDEMAVVDPPKKTIRRKSLKKNEPRSAELVVDSDVASDDDNNNQDDDDVSEADEEDETRLTELESPSTEQSPLAASAQSNRLLTDSISNALSASPSLQPAGISRLLPAEAEDARPSPAKKRVRLSGCTSSRQRSMENDGSSPEPVASQYAAEKIPDRLKEKREKAKRRISSGNRLRSAASASLQPESVQNSDVDEDMPPIRVPPSTAPASVKSRKADRRVGDWARKTGGPEPPGVPAPISDENDESMSPAPAPPSTAPTGLKGRKRLNRMKA</sequence>
<evidence type="ECO:0000256" key="3">
    <source>
        <dbReference type="ARBA" id="ARBA00023242"/>
    </source>
</evidence>
<feature type="compositionally biased region" description="Basic residues" evidence="5">
    <location>
        <begin position="557"/>
        <end position="572"/>
    </location>
</feature>
<feature type="compositionally biased region" description="Acidic residues" evidence="5">
    <location>
        <begin position="201"/>
        <end position="216"/>
    </location>
</feature>
<comment type="caution">
    <text evidence="8">The sequence shown here is derived from an EMBL/GenBank/DDBJ whole genome shotgun (WGS) entry which is preliminary data.</text>
</comment>
<keyword evidence="9" id="KW-1185">Reference proteome</keyword>
<feature type="domain" description="HTH myb-type" evidence="7">
    <location>
        <begin position="693"/>
        <end position="746"/>
    </location>
</feature>
<dbReference type="InterPro" id="IPR009057">
    <property type="entry name" value="Homeodomain-like_sf"/>
</dbReference>
<feature type="compositionally biased region" description="Polar residues" evidence="5">
    <location>
        <begin position="1063"/>
        <end position="1077"/>
    </location>
</feature>
<feature type="compositionally biased region" description="Basic residues" evidence="5">
    <location>
        <begin position="103"/>
        <end position="125"/>
    </location>
</feature>
<gene>
    <name evidence="8" type="ORF">CSAL01_04228</name>
</gene>
<evidence type="ECO:0000313" key="8">
    <source>
        <dbReference type="EMBL" id="KXH53946.1"/>
    </source>
</evidence>
<feature type="compositionally biased region" description="Polar residues" evidence="5">
    <location>
        <begin position="1002"/>
        <end position="1034"/>
    </location>
</feature>
<proteinExistence type="predicted"/>
<feature type="compositionally biased region" description="Low complexity" evidence="5">
    <location>
        <begin position="530"/>
        <end position="539"/>
    </location>
</feature>
<feature type="domain" description="Myb-like" evidence="6">
    <location>
        <begin position="693"/>
        <end position="742"/>
    </location>
</feature>
<feature type="compositionally biased region" description="Acidic residues" evidence="5">
    <location>
        <begin position="358"/>
        <end position="379"/>
    </location>
</feature>
<keyword evidence="3" id="KW-0539">Nucleus</keyword>
<keyword evidence="4" id="KW-0175">Coiled coil</keyword>
<evidence type="ECO:0000313" key="9">
    <source>
        <dbReference type="Proteomes" id="UP000070121"/>
    </source>
</evidence>
<evidence type="ECO:0000259" key="6">
    <source>
        <dbReference type="PROSITE" id="PS50090"/>
    </source>
</evidence>
<feature type="compositionally biased region" description="Low complexity" evidence="5">
    <location>
        <begin position="83"/>
        <end position="93"/>
    </location>
</feature>
<feature type="compositionally biased region" description="Acidic residues" evidence="5">
    <location>
        <begin position="390"/>
        <end position="399"/>
    </location>
</feature>
<dbReference type="EMBL" id="JFFI01001810">
    <property type="protein sequence ID" value="KXH53946.1"/>
    <property type="molecule type" value="Genomic_DNA"/>
</dbReference>
<dbReference type="InterPro" id="IPR051651">
    <property type="entry name" value="DMTF1_DNA-bind_reg"/>
</dbReference>
<dbReference type="SUPFAM" id="SSF46689">
    <property type="entry name" value="Homeodomain-like"/>
    <property type="match status" value="2"/>
</dbReference>
<dbReference type="PANTHER" id="PTHR46380:SF2">
    <property type="entry name" value="CYCLIN-D-BINDING MYB-LIKE TRANSCRIPTION FACTOR 1"/>
    <property type="match status" value="1"/>
</dbReference>
<feature type="compositionally biased region" description="Acidic residues" evidence="5">
    <location>
        <begin position="933"/>
        <end position="942"/>
    </location>
</feature>
<dbReference type="GO" id="GO:0003700">
    <property type="term" value="F:DNA-binding transcription factor activity"/>
    <property type="evidence" value="ECO:0007669"/>
    <property type="project" value="TreeGrafter"/>
</dbReference>
<dbReference type="STRING" id="1209931.A0A135U0K4"/>
<comment type="subcellular location">
    <subcellularLocation>
        <location evidence="1">Nucleus</location>
    </subcellularLocation>
</comment>
<feature type="compositionally biased region" description="Low complexity" evidence="5">
    <location>
        <begin position="573"/>
        <end position="587"/>
    </location>
</feature>
<feature type="compositionally biased region" description="Low complexity" evidence="5">
    <location>
        <begin position="415"/>
        <end position="424"/>
    </location>
</feature>
<evidence type="ECO:0000256" key="1">
    <source>
        <dbReference type="ARBA" id="ARBA00004123"/>
    </source>
</evidence>
<dbReference type="InterPro" id="IPR001005">
    <property type="entry name" value="SANT/Myb"/>
</dbReference>
<feature type="compositionally biased region" description="Polar residues" evidence="5">
    <location>
        <begin position="493"/>
        <end position="502"/>
    </location>
</feature>
<feature type="compositionally biased region" description="Polar residues" evidence="5">
    <location>
        <begin position="1107"/>
        <end position="1128"/>
    </location>
</feature>
<dbReference type="PROSITE" id="PS50090">
    <property type="entry name" value="MYB_LIKE"/>
    <property type="match status" value="2"/>
</dbReference>
<feature type="compositionally biased region" description="Basic residues" evidence="5">
    <location>
        <begin position="186"/>
        <end position="196"/>
    </location>
</feature>
<feature type="compositionally biased region" description="Polar residues" evidence="5">
    <location>
        <begin position="1"/>
        <end position="20"/>
    </location>
</feature>
<feature type="compositionally biased region" description="Acidic residues" evidence="5">
    <location>
        <begin position="972"/>
        <end position="994"/>
    </location>
</feature>
<dbReference type="Pfam" id="PF00249">
    <property type="entry name" value="Myb_DNA-binding"/>
    <property type="match status" value="1"/>
</dbReference>
<evidence type="ECO:0000256" key="2">
    <source>
        <dbReference type="ARBA" id="ARBA00023125"/>
    </source>
</evidence>
<feature type="compositionally biased region" description="Polar residues" evidence="5">
    <location>
        <begin position="135"/>
        <end position="151"/>
    </location>
</feature>
<evidence type="ECO:0000256" key="5">
    <source>
        <dbReference type="SAM" id="MobiDB-lite"/>
    </source>
</evidence>
<dbReference type="InterPro" id="IPR017930">
    <property type="entry name" value="Myb_dom"/>
</dbReference>
<keyword evidence="2 8" id="KW-0238">DNA-binding</keyword>
<dbReference type="SMART" id="SM00717">
    <property type="entry name" value="SANT"/>
    <property type="match status" value="2"/>
</dbReference>
<feature type="compositionally biased region" description="Polar residues" evidence="5">
    <location>
        <begin position="298"/>
        <end position="308"/>
    </location>
</feature>
<feature type="domain" description="Myb-like" evidence="6">
    <location>
        <begin position="750"/>
        <end position="813"/>
    </location>
</feature>
<dbReference type="OrthoDB" id="39591at2759"/>
<feature type="compositionally biased region" description="Acidic residues" evidence="5">
    <location>
        <begin position="58"/>
        <end position="68"/>
    </location>
</feature>
<feature type="compositionally biased region" description="Acidic residues" evidence="5">
    <location>
        <begin position="540"/>
        <end position="550"/>
    </location>
</feature>
<dbReference type="GO" id="GO:0000976">
    <property type="term" value="F:transcription cis-regulatory region binding"/>
    <property type="evidence" value="ECO:0007669"/>
    <property type="project" value="TreeGrafter"/>
</dbReference>